<evidence type="ECO:0000313" key="2">
    <source>
        <dbReference type="EMBL" id="CAF4839286.1"/>
    </source>
</evidence>
<evidence type="ECO:0008006" key="4">
    <source>
        <dbReference type="Google" id="ProtNLM"/>
    </source>
</evidence>
<protein>
    <recommendedName>
        <fullName evidence="4">Heparanase</fullName>
    </recommendedName>
</protein>
<dbReference type="EMBL" id="CAJOBZ010000012">
    <property type="protein sequence ID" value="CAF4839286.1"/>
    <property type="molecule type" value="Genomic_DNA"/>
</dbReference>
<reference evidence="2" key="1">
    <citation type="submission" date="2021-02" db="EMBL/GenBank/DDBJ databases">
        <authorList>
            <person name="Steward A R."/>
        </authorList>
    </citation>
    <scope>NUCLEOTIDE SEQUENCE</scope>
</reference>
<keyword evidence="3" id="KW-1185">Reference proteome</keyword>
<proteinExistence type="predicted"/>
<dbReference type="PANTHER" id="PTHR46145:SF4">
    <property type="entry name" value="HEPARANASE"/>
    <property type="match status" value="1"/>
</dbReference>
<gene>
    <name evidence="2" type="ORF">PMACD_LOCUS6020</name>
</gene>
<organism evidence="2 3">
    <name type="scientific">Pieris macdunnoughi</name>
    <dbReference type="NCBI Taxonomy" id="345717"/>
    <lineage>
        <taxon>Eukaryota</taxon>
        <taxon>Metazoa</taxon>
        <taxon>Ecdysozoa</taxon>
        <taxon>Arthropoda</taxon>
        <taxon>Hexapoda</taxon>
        <taxon>Insecta</taxon>
        <taxon>Pterygota</taxon>
        <taxon>Neoptera</taxon>
        <taxon>Endopterygota</taxon>
        <taxon>Lepidoptera</taxon>
        <taxon>Glossata</taxon>
        <taxon>Ditrysia</taxon>
        <taxon>Papilionoidea</taxon>
        <taxon>Pieridae</taxon>
        <taxon>Pierinae</taxon>
        <taxon>Pieris</taxon>
    </lineage>
</organism>
<name>A0A821R9X4_9NEOP</name>
<accession>A0A821R9X4</accession>
<dbReference type="PANTHER" id="PTHR46145">
    <property type="entry name" value="HEPARANASE"/>
    <property type="match status" value="1"/>
</dbReference>
<dbReference type="OrthoDB" id="7736742at2759"/>
<dbReference type="AlphaFoldDB" id="A0A821R9X4"/>
<dbReference type="GO" id="GO:0005615">
    <property type="term" value="C:extracellular space"/>
    <property type="evidence" value="ECO:0007669"/>
    <property type="project" value="TreeGrafter"/>
</dbReference>
<dbReference type="Proteomes" id="UP000663880">
    <property type="component" value="Unassembled WGS sequence"/>
</dbReference>
<dbReference type="GO" id="GO:0031012">
    <property type="term" value="C:extracellular matrix"/>
    <property type="evidence" value="ECO:0007669"/>
    <property type="project" value="TreeGrafter"/>
</dbReference>
<dbReference type="Gene3D" id="3.20.20.80">
    <property type="entry name" value="Glycosidases"/>
    <property type="match status" value="1"/>
</dbReference>
<comment type="caution">
    <text evidence="2">The sequence shown here is derived from an EMBL/GenBank/DDBJ whole genome shotgun (WGS) entry which is preliminary data.</text>
</comment>
<feature type="signal peptide" evidence="1">
    <location>
        <begin position="1"/>
        <end position="16"/>
    </location>
</feature>
<evidence type="ECO:0000313" key="3">
    <source>
        <dbReference type="Proteomes" id="UP000663880"/>
    </source>
</evidence>
<keyword evidence="1" id="KW-0732">Signal</keyword>
<evidence type="ECO:0000256" key="1">
    <source>
        <dbReference type="SAM" id="SignalP"/>
    </source>
</evidence>
<feature type="chain" id="PRO_5032735075" description="Heparanase" evidence="1">
    <location>
        <begin position="17"/>
        <end position="765"/>
    </location>
</feature>
<sequence>MLYLHLLVFCFSLVNSNIYNVKIFTDNYINLVDRRFLSLSVDPKDLFASIEKHNSKECSCMASALTPAFLRIAGPSTEHLTFINNTFAFDNQPGWQSKDDLITVTQKQWEKFIKSSNTTGFDLVFALNSDQKTNAGMWDANTALNVLTAADRLDLANVFWQLGYECKNQSIEEYLNDMETLRVITETFSRPGWKVVGGDVTPCLHLHSKSDFRDYVTLSNDVMDALFLNGNSSSQELERMSEKDRRKLLKVFAKSQIPLWLTERTHTKTELHRAAEWLASLGFAARNGFSIHYRDLLEEELHEPTLSFYMALLFKNLVGERVLDVDIDVTNATLFAHCTSLDHKPIPGALTLYGANMDDEPARFSIKLPKKELGGDIMQFVLSLDKNENIVVNSHAMYYEGDIRPVVKHVRPYKSLLISLPPKSFGFWVLANTQVQACRELAKEKFEDSSEVVVLSEEEPRTRRIKRSDIRENTSNDIEILDQLKSSLAQNKAALRDRLFGINKDLKKIHTIFQAKMNNNAFNRLRRESQNSHEHFYRKPRRKLIGISKNLPFSSNLISKIRDVTSDFTRTKDFLRKNNKNSVITKNNKRRRYSEPREMRTNRKGIGKKVNKESEDFSNGLDIKNKKLNEDLQLQRLDVGEDATRKRRSIARNSLPKYDEVDSLENAIDLDSKENRKFAKIFNKVKKMGNLPMDIALKNDDYENIDENLNAIVLETKIEDDGAIIKISENPNSKIISSTLEDVISFFSNINKKLKKVWDMTTLLD</sequence>